<evidence type="ECO:0000256" key="5">
    <source>
        <dbReference type="ARBA" id="ARBA00022525"/>
    </source>
</evidence>
<dbReference type="PANTHER" id="PTHR48250">
    <property type="entry name" value="CUTINASE 2-RELATED"/>
    <property type="match status" value="1"/>
</dbReference>
<evidence type="ECO:0000256" key="7">
    <source>
        <dbReference type="ARBA" id="ARBA00022801"/>
    </source>
</evidence>
<proteinExistence type="inferred from homology"/>
<dbReference type="GO" id="GO:0050525">
    <property type="term" value="F:cutinase activity"/>
    <property type="evidence" value="ECO:0007669"/>
    <property type="project" value="UniProtKB-UniRule"/>
</dbReference>
<evidence type="ECO:0000256" key="12">
    <source>
        <dbReference type="RuleBase" id="RU361263"/>
    </source>
</evidence>
<dbReference type="InterPro" id="IPR011150">
    <property type="entry name" value="Cutinase_monf"/>
</dbReference>
<accession>A0A6A6SZ34</accession>
<dbReference type="GO" id="GO:0005576">
    <property type="term" value="C:extracellular region"/>
    <property type="evidence" value="ECO:0007669"/>
    <property type="project" value="UniProtKB-SubCell"/>
</dbReference>
<evidence type="ECO:0000256" key="10">
    <source>
        <dbReference type="PIRSR" id="PIRSR611150-1"/>
    </source>
</evidence>
<feature type="active site" description="Nucleophile" evidence="10">
    <location>
        <position position="205"/>
    </location>
</feature>
<organism evidence="13 14">
    <name type="scientific">Lophiostoma macrostomum CBS 122681</name>
    <dbReference type="NCBI Taxonomy" id="1314788"/>
    <lineage>
        <taxon>Eukaryota</taxon>
        <taxon>Fungi</taxon>
        <taxon>Dikarya</taxon>
        <taxon>Ascomycota</taxon>
        <taxon>Pezizomycotina</taxon>
        <taxon>Dothideomycetes</taxon>
        <taxon>Pleosporomycetidae</taxon>
        <taxon>Pleosporales</taxon>
        <taxon>Lophiostomataceae</taxon>
        <taxon>Lophiostoma</taxon>
    </lineage>
</organism>
<dbReference type="PANTHER" id="PTHR48250:SF2">
    <property type="entry name" value="CUTINASE"/>
    <property type="match status" value="1"/>
</dbReference>
<feature type="active site" evidence="10">
    <location>
        <position position="256"/>
    </location>
</feature>
<dbReference type="InterPro" id="IPR000675">
    <property type="entry name" value="Cutinase/axe"/>
</dbReference>
<comment type="function">
    <text evidence="12">Catalyzes the hydrolysis of complex carboxylic polyesters found in the cell wall of plants. Degrades cutin, a macromolecule that forms the structure of the plant cuticle.</text>
</comment>
<dbReference type="AlphaFoldDB" id="A0A6A6SZ34"/>
<evidence type="ECO:0000313" key="14">
    <source>
        <dbReference type="Proteomes" id="UP000799324"/>
    </source>
</evidence>
<dbReference type="GO" id="GO:0016052">
    <property type="term" value="P:carbohydrate catabolic process"/>
    <property type="evidence" value="ECO:0007669"/>
    <property type="project" value="TreeGrafter"/>
</dbReference>
<keyword evidence="6" id="KW-0732">Signal</keyword>
<feature type="disulfide bond" evidence="11">
    <location>
        <begin position="252"/>
        <end position="259"/>
    </location>
</feature>
<name>A0A6A6SZ34_9PLEO</name>
<dbReference type="OrthoDB" id="2975078at2759"/>
<comment type="subcellular location">
    <subcellularLocation>
        <location evidence="1 12">Secreted</location>
    </subcellularLocation>
</comment>
<protein>
    <recommendedName>
        <fullName evidence="3 12">Cutinase</fullName>
        <ecNumber evidence="3 12">3.1.1.74</ecNumber>
    </recommendedName>
</protein>
<dbReference type="Gene3D" id="3.40.50.1820">
    <property type="entry name" value="alpha/beta hydrolase"/>
    <property type="match status" value="1"/>
</dbReference>
<dbReference type="InterPro" id="IPR029058">
    <property type="entry name" value="AB_hydrolase_fold"/>
</dbReference>
<feature type="disulfide bond" evidence="11">
    <location>
        <begin position="120"/>
        <end position="194"/>
    </location>
</feature>
<evidence type="ECO:0000256" key="3">
    <source>
        <dbReference type="ARBA" id="ARBA00013095"/>
    </source>
</evidence>
<gene>
    <name evidence="13" type="ORF">K491DRAFT_781797</name>
</gene>
<dbReference type="Proteomes" id="UP000799324">
    <property type="component" value="Unassembled WGS sequence"/>
</dbReference>
<keyword evidence="8 11" id="KW-1015">Disulfide bond</keyword>
<dbReference type="Pfam" id="PF01083">
    <property type="entry name" value="Cutinase"/>
    <property type="match status" value="1"/>
</dbReference>
<dbReference type="SMART" id="SM01110">
    <property type="entry name" value="Cutinase"/>
    <property type="match status" value="1"/>
</dbReference>
<keyword evidence="14" id="KW-1185">Reference proteome</keyword>
<evidence type="ECO:0000256" key="6">
    <source>
        <dbReference type="ARBA" id="ARBA00022729"/>
    </source>
</evidence>
<reference evidence="13" key="1">
    <citation type="journal article" date="2020" name="Stud. Mycol.">
        <title>101 Dothideomycetes genomes: a test case for predicting lifestyles and emergence of pathogens.</title>
        <authorList>
            <person name="Haridas S."/>
            <person name="Albert R."/>
            <person name="Binder M."/>
            <person name="Bloem J."/>
            <person name="Labutti K."/>
            <person name="Salamov A."/>
            <person name="Andreopoulos B."/>
            <person name="Baker S."/>
            <person name="Barry K."/>
            <person name="Bills G."/>
            <person name="Bluhm B."/>
            <person name="Cannon C."/>
            <person name="Castanera R."/>
            <person name="Culley D."/>
            <person name="Daum C."/>
            <person name="Ezra D."/>
            <person name="Gonzalez J."/>
            <person name="Henrissat B."/>
            <person name="Kuo A."/>
            <person name="Liang C."/>
            <person name="Lipzen A."/>
            <person name="Lutzoni F."/>
            <person name="Magnuson J."/>
            <person name="Mondo S."/>
            <person name="Nolan M."/>
            <person name="Ohm R."/>
            <person name="Pangilinan J."/>
            <person name="Park H.-J."/>
            <person name="Ramirez L."/>
            <person name="Alfaro M."/>
            <person name="Sun H."/>
            <person name="Tritt A."/>
            <person name="Yoshinaga Y."/>
            <person name="Zwiers L.-H."/>
            <person name="Turgeon B."/>
            <person name="Goodwin S."/>
            <person name="Spatafora J."/>
            <person name="Crous P."/>
            <person name="Grigoriev I."/>
        </authorList>
    </citation>
    <scope>NUCLEOTIDE SEQUENCE</scope>
    <source>
        <strain evidence="13">CBS 122681</strain>
    </source>
</reference>
<evidence type="ECO:0000256" key="11">
    <source>
        <dbReference type="PIRSR" id="PIRSR611150-2"/>
    </source>
</evidence>
<comment type="catalytic activity">
    <reaction evidence="9 12">
        <text>cutin + H2O = cutin monomers.</text>
        <dbReference type="EC" id="3.1.1.74"/>
    </reaction>
</comment>
<dbReference type="InterPro" id="IPR043580">
    <property type="entry name" value="CUTINASE_1"/>
</dbReference>
<dbReference type="EC" id="3.1.1.74" evidence="3 12"/>
<evidence type="ECO:0000313" key="13">
    <source>
        <dbReference type="EMBL" id="KAF2651494.1"/>
    </source>
</evidence>
<comment type="similarity">
    <text evidence="2 12">Belongs to the cutinase family.</text>
</comment>
<evidence type="ECO:0000256" key="9">
    <source>
        <dbReference type="ARBA" id="ARBA00034045"/>
    </source>
</evidence>
<evidence type="ECO:0000256" key="8">
    <source>
        <dbReference type="ARBA" id="ARBA00023157"/>
    </source>
</evidence>
<dbReference type="PROSITE" id="PS00155">
    <property type="entry name" value="CUTINASE_1"/>
    <property type="match status" value="1"/>
</dbReference>
<keyword evidence="7 12" id="KW-0378">Hydrolase</keyword>
<feature type="active site" description="Proton donor/acceptor" evidence="10">
    <location>
        <position position="270"/>
    </location>
</feature>
<evidence type="ECO:0000256" key="4">
    <source>
        <dbReference type="ARBA" id="ARBA00022487"/>
    </source>
</evidence>
<evidence type="ECO:0000256" key="1">
    <source>
        <dbReference type="ARBA" id="ARBA00004613"/>
    </source>
</evidence>
<keyword evidence="5 12" id="KW-0964">Secreted</keyword>
<keyword evidence="4 12" id="KW-0719">Serine esterase</keyword>
<evidence type="ECO:0000256" key="2">
    <source>
        <dbReference type="ARBA" id="ARBA00007534"/>
    </source>
</evidence>
<sequence length="291" mass="28424">MKNSAVYIAALASLSYASPVPQFSIPSFSIPSLGSFSFPSFPKPTGGSGLGDFSIPSLGSLAAATSTATAGGNLPSSVKATATSIAQATSTNSGTIGSGCTAQGSNGGSSENGVTDKSCCTDLTVIFARGTGETGNVGTISGPPMFKSLRNKLGADKVTVQGVDYPASAAGNANLGADGGSKMADLVKTALSQCPSTKIVLSGYSQGAMVVHNAFSAGGLSSSQVAAAVLFGDPLISQSVGDLSDDKVKEFCASADSVCGRPTGDVSGSHLSYGSAADAAADFAISAVGLS</sequence>
<dbReference type="SUPFAM" id="SSF53474">
    <property type="entry name" value="alpha/beta-Hydrolases"/>
    <property type="match status" value="1"/>
</dbReference>
<dbReference type="EMBL" id="MU004424">
    <property type="protein sequence ID" value="KAF2651494.1"/>
    <property type="molecule type" value="Genomic_DNA"/>
</dbReference>